<keyword evidence="6" id="KW-1185">Reference proteome</keyword>
<feature type="transmembrane region" description="Helical" evidence="4">
    <location>
        <begin position="301"/>
        <end position="320"/>
    </location>
</feature>
<evidence type="ECO:0000256" key="4">
    <source>
        <dbReference type="SAM" id="Phobius"/>
    </source>
</evidence>
<feature type="transmembrane region" description="Helical" evidence="4">
    <location>
        <begin position="205"/>
        <end position="225"/>
    </location>
</feature>
<keyword evidence="2" id="KW-0813">Transport</keyword>
<dbReference type="PATRIC" id="fig|68170.10.peg.439"/>
<comment type="similarity">
    <text evidence="1">Belongs to the multi antimicrobial extrusion (MATE) (TC 2.A.66.1) family.</text>
</comment>
<proteinExistence type="inferred from homology"/>
<comment type="caution">
    <text evidence="5">The sequence shown here is derived from an EMBL/GenBank/DDBJ whole genome shotgun (WGS) entry which is preliminary data.</text>
</comment>
<feature type="transmembrane region" description="Helical" evidence="4">
    <location>
        <begin position="97"/>
        <end position="119"/>
    </location>
</feature>
<reference evidence="5 6" key="1">
    <citation type="submission" date="2015-02" db="EMBL/GenBank/DDBJ databases">
        <authorList>
            <person name="Ju K.-S."/>
            <person name="Doroghazi J.R."/>
            <person name="Metcalf W."/>
        </authorList>
    </citation>
    <scope>NUCLEOTIDE SEQUENCE [LARGE SCALE GENOMIC DNA]</scope>
    <source>
        <strain evidence="5 6">NRRL B-16140</strain>
    </source>
</reference>
<dbReference type="AlphaFoldDB" id="A0A0F0H8H4"/>
<evidence type="ECO:0000256" key="1">
    <source>
        <dbReference type="ARBA" id="ARBA00010199"/>
    </source>
</evidence>
<feature type="transmembrane region" description="Helical" evidence="4">
    <location>
        <begin position="45"/>
        <end position="67"/>
    </location>
</feature>
<evidence type="ECO:0000256" key="2">
    <source>
        <dbReference type="ARBA" id="ARBA00022448"/>
    </source>
</evidence>
<dbReference type="Proteomes" id="UP000033393">
    <property type="component" value="Unassembled WGS sequence"/>
</dbReference>
<evidence type="ECO:0000313" key="5">
    <source>
        <dbReference type="EMBL" id="KJK50627.1"/>
    </source>
</evidence>
<dbReference type="PANTHER" id="PTHR43298">
    <property type="entry name" value="MULTIDRUG RESISTANCE PROTEIN NORM-RELATED"/>
    <property type="match status" value="1"/>
</dbReference>
<evidence type="ECO:0000313" key="6">
    <source>
        <dbReference type="Proteomes" id="UP000033393"/>
    </source>
</evidence>
<dbReference type="RefSeq" id="WP_045311192.1">
    <property type="nucleotide sequence ID" value="NZ_JYJG01000055.1"/>
</dbReference>
<gene>
    <name evidence="5" type="ORF">UK23_10255</name>
</gene>
<feature type="transmembrane region" description="Helical" evidence="4">
    <location>
        <begin position="276"/>
        <end position="295"/>
    </location>
</feature>
<keyword evidence="4" id="KW-1133">Transmembrane helix</keyword>
<organism evidence="5 6">
    <name type="scientific">Lentzea aerocolonigenes</name>
    <name type="common">Lechevalieria aerocolonigenes</name>
    <name type="synonym">Saccharothrix aerocolonigenes</name>
    <dbReference type="NCBI Taxonomy" id="68170"/>
    <lineage>
        <taxon>Bacteria</taxon>
        <taxon>Bacillati</taxon>
        <taxon>Actinomycetota</taxon>
        <taxon>Actinomycetes</taxon>
        <taxon>Pseudonocardiales</taxon>
        <taxon>Pseudonocardiaceae</taxon>
        <taxon>Lentzea</taxon>
    </lineage>
</organism>
<feature type="transmembrane region" description="Helical" evidence="4">
    <location>
        <begin position="72"/>
        <end position="91"/>
    </location>
</feature>
<feature type="transmembrane region" description="Helical" evidence="4">
    <location>
        <begin position="245"/>
        <end position="264"/>
    </location>
</feature>
<protein>
    <recommendedName>
        <fullName evidence="3">Multidrug-efflux transporter</fullName>
    </recommendedName>
</protein>
<dbReference type="OrthoDB" id="3424624at2"/>
<feature type="transmembrane region" description="Helical" evidence="4">
    <location>
        <begin position="173"/>
        <end position="193"/>
    </location>
</feature>
<accession>A0A0F0H8H4</accession>
<dbReference type="InterPro" id="IPR050222">
    <property type="entry name" value="MATE_MdtK"/>
</dbReference>
<dbReference type="PANTHER" id="PTHR43298:SF2">
    <property type="entry name" value="FMN_FAD EXPORTER YEEO-RELATED"/>
    <property type="match status" value="1"/>
</dbReference>
<keyword evidence="4" id="KW-0472">Membrane</keyword>
<feature type="non-terminal residue" evidence="5">
    <location>
        <position position="1"/>
    </location>
</feature>
<dbReference type="GO" id="GO:0005886">
    <property type="term" value="C:plasma membrane"/>
    <property type="evidence" value="ECO:0007669"/>
    <property type="project" value="TreeGrafter"/>
</dbReference>
<sequence>AVRDGRWLAVFVGVPGALAVASTPLIARASGVPSATVEQLGPFPLLMAVGVLFNGFGSAATSCLVALRQSRVVLHAGLAGAACTVILSPLLVRPLGLNGAGVALCAAQLVGCLITVSGLRKRLRGRLGFRVHFGQIWELAKVGVPMAGTVLVKFAVLGVLAIAAAWVSETAAAAHNIATALVSLAFTAAVAIGQAIVPQVDKRTMTAGLASTAVTLSVICAVIVLGDVPRLFTDDPAVVDVVTGLLGLIVLVVLADGLQAVLGFGLAGRKRTTPSFAVFAVCYGVLAIVAVPAAAHGLTGLWVALALANLAVAAGQAVAFRKAGNL</sequence>
<feature type="transmembrane region" description="Helical" evidence="4">
    <location>
        <begin position="139"/>
        <end position="167"/>
    </location>
</feature>
<dbReference type="EMBL" id="JYJG01000055">
    <property type="protein sequence ID" value="KJK50627.1"/>
    <property type="molecule type" value="Genomic_DNA"/>
</dbReference>
<evidence type="ECO:0000256" key="3">
    <source>
        <dbReference type="ARBA" id="ARBA00031636"/>
    </source>
</evidence>
<name>A0A0F0H8H4_LENAE</name>
<keyword evidence="4" id="KW-0812">Transmembrane</keyword>